<dbReference type="InterPro" id="IPR046256">
    <property type="entry name" value="DUF6289"/>
</dbReference>
<keyword evidence="3" id="KW-1185">Reference proteome</keyword>
<dbReference type="RefSeq" id="WP_309480409.1">
    <property type="nucleotide sequence ID" value="NZ_CP133720.1"/>
</dbReference>
<evidence type="ECO:0000313" key="3">
    <source>
        <dbReference type="Proteomes" id="UP001181355"/>
    </source>
</evidence>
<evidence type="ECO:0000313" key="2">
    <source>
        <dbReference type="EMBL" id="WMW78907.1"/>
    </source>
</evidence>
<name>A0ABY9RCC1_9BURK</name>
<protein>
    <submittedName>
        <fullName evidence="2">DUF6289 family protein</fullName>
    </submittedName>
</protein>
<organism evidence="2 3">
    <name type="scientific">Undibacterium cyanobacteriorum</name>
    <dbReference type="NCBI Taxonomy" id="3073561"/>
    <lineage>
        <taxon>Bacteria</taxon>
        <taxon>Pseudomonadati</taxon>
        <taxon>Pseudomonadota</taxon>
        <taxon>Betaproteobacteria</taxon>
        <taxon>Burkholderiales</taxon>
        <taxon>Oxalobacteraceae</taxon>
        <taxon>Undibacterium</taxon>
    </lineage>
</organism>
<evidence type="ECO:0000256" key="1">
    <source>
        <dbReference type="SAM" id="SignalP"/>
    </source>
</evidence>
<proteinExistence type="predicted"/>
<accession>A0ABY9RCC1</accession>
<dbReference type="Pfam" id="PF19806">
    <property type="entry name" value="DUF6289"/>
    <property type="match status" value="1"/>
</dbReference>
<dbReference type="Proteomes" id="UP001181355">
    <property type="component" value="Chromosome"/>
</dbReference>
<gene>
    <name evidence="2" type="ORF">RF679_09530</name>
</gene>
<dbReference type="EMBL" id="CP133720">
    <property type="protein sequence ID" value="WMW78907.1"/>
    <property type="molecule type" value="Genomic_DNA"/>
</dbReference>
<keyword evidence="1" id="KW-0732">Signal</keyword>
<sequence>MKQSKKVLAGLLSVAALATGFFTVTVTAAPPKMIETIYYNDANHTTEVGYRVRLCSGRTVTSGTVTPYTEVSSEPCM</sequence>
<feature type="chain" id="PRO_5047235093" evidence="1">
    <location>
        <begin position="29"/>
        <end position="77"/>
    </location>
</feature>
<reference evidence="2" key="1">
    <citation type="submission" date="2023-09" db="EMBL/GenBank/DDBJ databases">
        <title>Undibacterium sp. 20NA77.5 isolated from freshwater.</title>
        <authorList>
            <person name="Le V."/>
            <person name="Ko S.-R."/>
            <person name="Ahn C.-Y."/>
            <person name="Oh H.-M."/>
        </authorList>
    </citation>
    <scope>NUCLEOTIDE SEQUENCE</scope>
    <source>
        <strain evidence="2">20NA77.5</strain>
    </source>
</reference>
<feature type="signal peptide" evidence="1">
    <location>
        <begin position="1"/>
        <end position="28"/>
    </location>
</feature>